<dbReference type="Pfam" id="PF07661">
    <property type="entry name" value="MORN_2"/>
    <property type="match status" value="1"/>
</dbReference>
<keyword evidence="2" id="KW-1185">Reference proteome</keyword>
<dbReference type="RefSeq" id="WP_065307261.1">
    <property type="nucleotide sequence ID" value="NZ_LOCQ01000049.1"/>
</dbReference>
<sequence length="214" mass="24324">MYLDENLMATSERRASYALRTLPVRDEALNAWHVRLEFPARPGVLALETYATDLDLAQARFVHLRRVFFDNGQLALEHRLDLDGKRLRDGAVYYRSGQLREKMTPAPNGHDSVTEAFHENGQLMSRTAYHGEQPADGEYLAYDDRGNLSSRSHLKDGQLHGLWEVFHASGALFQRVNYVHDRPVGRFEQWDQHGRLVKEEDWPASALASGGHGG</sequence>
<protein>
    <submittedName>
        <fullName evidence="1">MORN repeat variant</fullName>
    </submittedName>
</protein>
<dbReference type="AlphaFoldDB" id="A0A1A7C625"/>
<dbReference type="OrthoDB" id="8706868at2"/>
<reference evidence="1 2" key="1">
    <citation type="submission" date="2016-04" db="EMBL/GenBank/DDBJ databases">
        <title>Draft genome sequence of Janthinobacterium psychrotolerans sp. nov., isolated from freshwater sediments in Denmark.</title>
        <authorList>
            <person name="Gong X."/>
            <person name="Skrivergaard S."/>
            <person name="Korsgaard B.S."/>
            <person name="Schreiber L."/>
            <person name="Marshall I.P."/>
            <person name="Finster K."/>
            <person name="Schramm A."/>
        </authorList>
    </citation>
    <scope>NUCLEOTIDE SEQUENCE [LARGE SCALE GENOMIC DNA]</scope>
    <source>
        <strain evidence="1 2">S3-2</strain>
    </source>
</reference>
<dbReference type="EMBL" id="LOCQ01000049">
    <property type="protein sequence ID" value="OBV40220.1"/>
    <property type="molecule type" value="Genomic_DNA"/>
</dbReference>
<dbReference type="Proteomes" id="UP000092713">
    <property type="component" value="Unassembled WGS sequence"/>
</dbReference>
<accession>A0A1A7C625</accession>
<proteinExistence type="predicted"/>
<evidence type="ECO:0000313" key="2">
    <source>
        <dbReference type="Proteomes" id="UP000092713"/>
    </source>
</evidence>
<name>A0A1A7C625_9BURK</name>
<dbReference type="STRING" id="1747903.ASR47_1014135"/>
<evidence type="ECO:0000313" key="1">
    <source>
        <dbReference type="EMBL" id="OBV40220.1"/>
    </source>
</evidence>
<gene>
    <name evidence="1" type="ORF">ASR47_1014135</name>
</gene>
<dbReference type="Gene3D" id="3.90.930.1">
    <property type="match status" value="1"/>
</dbReference>
<comment type="caution">
    <text evidence="1">The sequence shown here is derived from an EMBL/GenBank/DDBJ whole genome shotgun (WGS) entry which is preliminary data.</text>
</comment>
<organism evidence="1 2">
    <name type="scientific">Janthinobacterium psychrotolerans</name>
    <dbReference type="NCBI Taxonomy" id="1747903"/>
    <lineage>
        <taxon>Bacteria</taxon>
        <taxon>Pseudomonadati</taxon>
        <taxon>Pseudomonadota</taxon>
        <taxon>Betaproteobacteria</taxon>
        <taxon>Burkholderiales</taxon>
        <taxon>Oxalobacteraceae</taxon>
        <taxon>Janthinobacterium</taxon>
    </lineage>
</organism>
<dbReference type="SUPFAM" id="SSF82185">
    <property type="entry name" value="Histone H3 K4-specific methyltransferase SET7/9 N-terminal domain"/>
    <property type="match status" value="1"/>
</dbReference>
<dbReference type="InterPro" id="IPR011652">
    <property type="entry name" value="MORN_2"/>
</dbReference>